<sequence length="100" mass="11201">MFRSEPEKVNIVIGEAIMALIRNDTDVSNEMISKQLNQMLEAETNASRRRTIRQAIEQFDRLFGRAVYSTDGSVMLRQPCGPSSQKTSSQKKAPVSKQPG</sequence>
<feature type="region of interest" description="Disordered" evidence="1">
    <location>
        <begin position="74"/>
        <end position="100"/>
    </location>
</feature>
<evidence type="ECO:0000313" key="2">
    <source>
        <dbReference type="EMBL" id="MCW0343053.1"/>
    </source>
</evidence>
<gene>
    <name evidence="2" type="ORF">NB703_001146</name>
</gene>
<organism evidence="2 3">
    <name type="scientific">Pantoea ananas</name>
    <name type="common">Erwinia uredovora</name>
    <dbReference type="NCBI Taxonomy" id="553"/>
    <lineage>
        <taxon>Bacteria</taxon>
        <taxon>Pseudomonadati</taxon>
        <taxon>Pseudomonadota</taxon>
        <taxon>Gammaproteobacteria</taxon>
        <taxon>Enterobacterales</taxon>
        <taxon>Erwiniaceae</taxon>
        <taxon>Pantoea</taxon>
    </lineage>
</organism>
<name>A0AAJ1CWW2_PANAN</name>
<feature type="compositionally biased region" description="Polar residues" evidence="1">
    <location>
        <begin position="81"/>
        <end position="91"/>
    </location>
</feature>
<dbReference type="AlphaFoldDB" id="A0AAJ1CWW2"/>
<protein>
    <submittedName>
        <fullName evidence="2">Uncharacterized protein</fullName>
    </submittedName>
</protein>
<evidence type="ECO:0000256" key="1">
    <source>
        <dbReference type="SAM" id="MobiDB-lite"/>
    </source>
</evidence>
<comment type="caution">
    <text evidence="2">The sequence shown here is derived from an EMBL/GenBank/DDBJ whole genome shotgun (WGS) entry which is preliminary data.</text>
</comment>
<proteinExistence type="predicted"/>
<accession>A0AAJ1CWW2</accession>
<reference evidence="2" key="1">
    <citation type="submission" date="2022-06" db="EMBL/GenBank/DDBJ databases">
        <title>Dynamics of rice microbiomes reveals core vertical transmitted seed endophytes.</title>
        <authorList>
            <person name="Liao K."/>
            <person name="Zhang X."/>
        </authorList>
    </citation>
    <scope>NUCLEOTIDE SEQUENCE</scope>
    <source>
        <strain evidence="2">JT1-17</strain>
    </source>
</reference>
<dbReference type="RefSeq" id="WP_033778103.1">
    <property type="nucleotide sequence ID" value="NZ_CP028033.1"/>
</dbReference>
<evidence type="ECO:0000313" key="3">
    <source>
        <dbReference type="Proteomes" id="UP001208888"/>
    </source>
</evidence>
<dbReference type="Proteomes" id="UP001208888">
    <property type="component" value="Unassembled WGS sequence"/>
</dbReference>
<dbReference type="EMBL" id="JANFVX010000003">
    <property type="protein sequence ID" value="MCW0343053.1"/>
    <property type="molecule type" value="Genomic_DNA"/>
</dbReference>